<gene>
    <name evidence="7" type="primary">WDR19_3</name>
    <name evidence="7" type="ORF">Ciccas_007298</name>
</gene>
<feature type="domain" description="IF140/IFT172/WDR19 TPR" evidence="6">
    <location>
        <begin position="56"/>
        <end position="270"/>
    </location>
</feature>
<evidence type="ECO:0000256" key="3">
    <source>
        <dbReference type="ARBA" id="ARBA00022737"/>
    </source>
</evidence>
<protein>
    <submittedName>
        <fullName evidence="7">WD repeat-containing protein 19</fullName>
    </submittedName>
</protein>
<dbReference type="Pfam" id="PF24762">
    <property type="entry name" value="TPR_IF140-IFT172"/>
    <property type="match status" value="1"/>
</dbReference>
<sequence>MGCLMPESPVAQQNKSWKSAQEWSLHLENCNAGIARCAIQLGEVKRGVRLAKNSQTKDTLRDCAILLEVKKNYCEAANLFEDACMWDEAVRNWLLCKNYDRAGELLSSHMLSPSLYEDYAKVREAEGQYRLAVEAYRVAQDWASCVRIYLERLGSTDEAVKLIQQTKNVSGAKLIADYFTRIGDHKSALQFLVYSHCVDIAFRLAEKNNLMREFASFLEEGSPKENHLRVAQYFEGQGNCLEAGRHYLKAQEYDKSVNLLLKVPYSQQYDQNPALELALQAIEESKDEAIGTLLMRYLKGELDRSEPKDAQFLFKLYMARQQYKEAGHTAVIIAREQRNAGNYRAAHTLLHSMIQELRDRSIRVPMEMLDSLKLLHSYILAKHHIKQGNHLLGARLLIRVAESINTVPILTSTVIECQKAGLKQTGFHYAAMLLRPEYRDKIDPKYAKKFETIVRKTDTNAQESDPRPDDTPCPFCGLNTCSFELMCKECKNRLPFCIITGEHICRDDFTVCPGCCFPASYKKLFALAEEDDAVCPMCCNALDRNKIRRITDCANYLKEKWLEQPALDAD</sequence>
<evidence type="ECO:0000313" key="7">
    <source>
        <dbReference type="EMBL" id="KAL3314094.1"/>
    </source>
</evidence>
<organism evidence="7 8">
    <name type="scientific">Cichlidogyrus casuarinus</name>
    <dbReference type="NCBI Taxonomy" id="1844966"/>
    <lineage>
        <taxon>Eukaryota</taxon>
        <taxon>Metazoa</taxon>
        <taxon>Spiralia</taxon>
        <taxon>Lophotrochozoa</taxon>
        <taxon>Platyhelminthes</taxon>
        <taxon>Monogenea</taxon>
        <taxon>Monopisthocotylea</taxon>
        <taxon>Dactylogyridea</taxon>
        <taxon>Ancyrocephalidae</taxon>
        <taxon>Cichlidogyrus</taxon>
    </lineage>
</organism>
<accession>A0ABD2Q3G0</accession>
<evidence type="ECO:0000256" key="4">
    <source>
        <dbReference type="ARBA" id="ARBA00023069"/>
    </source>
</evidence>
<dbReference type="GO" id="GO:0005929">
    <property type="term" value="C:cilium"/>
    <property type="evidence" value="ECO:0007669"/>
    <property type="project" value="UniProtKB-SubCell"/>
</dbReference>
<evidence type="ECO:0000256" key="5">
    <source>
        <dbReference type="ARBA" id="ARBA00023273"/>
    </source>
</evidence>
<keyword evidence="5" id="KW-0966">Cell projection</keyword>
<keyword evidence="8" id="KW-1185">Reference proteome</keyword>
<dbReference type="EMBL" id="JBJKFK010001098">
    <property type="protein sequence ID" value="KAL3314094.1"/>
    <property type="molecule type" value="Genomic_DNA"/>
</dbReference>
<comment type="subcellular location">
    <subcellularLocation>
        <location evidence="1">Cell projection</location>
        <location evidence="1">Cilium</location>
    </subcellularLocation>
</comment>
<dbReference type="InterPro" id="IPR040379">
    <property type="entry name" value="WDR19/dyf-2"/>
</dbReference>
<keyword evidence="3" id="KW-0677">Repeat</keyword>
<reference evidence="7 8" key="1">
    <citation type="submission" date="2024-11" db="EMBL/GenBank/DDBJ databases">
        <title>Adaptive evolution of stress response genes in parasites aligns with host niche diversity.</title>
        <authorList>
            <person name="Hahn C."/>
            <person name="Resl P."/>
        </authorList>
    </citation>
    <scope>NUCLEOTIDE SEQUENCE [LARGE SCALE GENOMIC DNA]</scope>
    <source>
        <strain evidence="7">EGGRZ-B1_66</strain>
        <tissue evidence="7">Body</tissue>
    </source>
</reference>
<dbReference type="AlphaFoldDB" id="A0ABD2Q3G0"/>
<dbReference type="Proteomes" id="UP001626550">
    <property type="component" value="Unassembled WGS sequence"/>
</dbReference>
<keyword evidence="2" id="KW-0853">WD repeat</keyword>
<keyword evidence="4" id="KW-0969">Cilium</keyword>
<comment type="caution">
    <text evidence="7">The sequence shown here is derived from an EMBL/GenBank/DDBJ whole genome shotgun (WGS) entry which is preliminary data.</text>
</comment>
<proteinExistence type="predicted"/>
<evidence type="ECO:0000259" key="6">
    <source>
        <dbReference type="Pfam" id="PF24762"/>
    </source>
</evidence>
<evidence type="ECO:0000256" key="1">
    <source>
        <dbReference type="ARBA" id="ARBA00004138"/>
    </source>
</evidence>
<dbReference type="PANTHER" id="PTHR14920">
    <property type="entry name" value="OSMOTIC AVOIDANCE ABNORMAL PROTEIN 1/WD REPEAT MEMBRANE PROTEIN"/>
    <property type="match status" value="1"/>
</dbReference>
<evidence type="ECO:0000313" key="8">
    <source>
        <dbReference type="Proteomes" id="UP001626550"/>
    </source>
</evidence>
<dbReference type="InterPro" id="IPR056168">
    <property type="entry name" value="TPR_IF140/IFT172/WDR19"/>
</dbReference>
<evidence type="ECO:0000256" key="2">
    <source>
        <dbReference type="ARBA" id="ARBA00022574"/>
    </source>
</evidence>
<dbReference type="Gene3D" id="1.25.40.470">
    <property type="match status" value="1"/>
</dbReference>
<name>A0ABD2Q3G0_9PLAT</name>
<dbReference type="PANTHER" id="PTHR14920:SF0">
    <property type="entry name" value="WD REPEAT DOMAIN 19"/>
    <property type="match status" value="1"/>
</dbReference>